<reference evidence="2 3" key="1">
    <citation type="submission" date="2018-10" db="EMBL/GenBank/DDBJ databases">
        <title>Effects of UV and annual dynamics of microbial communities in freshwater RAS systems.</title>
        <authorList>
            <person name="Bekkelund A.K."/>
            <person name="Hansen B.R."/>
            <person name="Stokken H."/>
            <person name="Eriksen B.F."/>
            <person name="Kashulin N.A."/>
        </authorList>
    </citation>
    <scope>NUCLEOTIDE SEQUENCE [LARGE SCALE GENOMIC DNA]</scope>
    <source>
        <strain evidence="2 3">BHSEK</strain>
    </source>
</reference>
<proteinExistence type="predicted"/>
<dbReference type="InterPro" id="IPR002696">
    <property type="entry name" value="Membr_insert_effic_factor_YidD"/>
</dbReference>
<dbReference type="Proteomes" id="UP000279594">
    <property type="component" value="Chromosome"/>
</dbReference>
<keyword evidence="3" id="KW-1185">Reference proteome</keyword>
<name>A0A3G2EII1_9BURK</name>
<protein>
    <submittedName>
        <fullName evidence="2">Membrane protein insertion efficiency factor YidD</fullName>
    </submittedName>
</protein>
<dbReference type="AlphaFoldDB" id="A0A3G2EII1"/>
<dbReference type="RefSeq" id="WP_121671155.1">
    <property type="nucleotide sequence ID" value="NZ_CP033019.1"/>
</dbReference>
<keyword evidence="1" id="KW-0732">Signal</keyword>
<evidence type="ECO:0000313" key="2">
    <source>
        <dbReference type="EMBL" id="AYM79690.1"/>
    </source>
</evidence>
<feature type="signal peptide" evidence="1">
    <location>
        <begin position="1"/>
        <end position="21"/>
    </location>
</feature>
<dbReference type="Pfam" id="PF01809">
    <property type="entry name" value="YidD"/>
    <property type="match status" value="1"/>
</dbReference>
<sequence length="207" mass="22994">MASTAGTGLSLSLSLCHVSHACGLAAILFCRPVVCSSQCRKANGKGSNIFTFDTCGKHLVLWAIRVYQRHLSPWKGFRCAYRVLTGRDSCSAYGYKVIARHGLRAGLALLQRRLRACGEHHRRYLALHPQTRRSARRQAQAGFCDCDVPLLDCACDCADVASLADCSRPGRGKNPAWFRNGYTASAALKRQQEEHRKKIRQRQESDS</sequence>
<dbReference type="EMBL" id="CP033019">
    <property type="protein sequence ID" value="AYM79690.1"/>
    <property type="molecule type" value="Genomic_DNA"/>
</dbReference>
<gene>
    <name evidence="2" type="primary">yidD</name>
    <name evidence="2" type="ORF">D9M09_19335</name>
</gene>
<feature type="chain" id="PRO_5018174184" evidence="1">
    <location>
        <begin position="22"/>
        <end position="207"/>
    </location>
</feature>
<accession>A0A3G2EII1</accession>
<evidence type="ECO:0000256" key="1">
    <source>
        <dbReference type="SAM" id="SignalP"/>
    </source>
</evidence>
<dbReference type="SMART" id="SM01234">
    <property type="entry name" value="Haemolytic"/>
    <property type="match status" value="1"/>
</dbReference>
<organism evidence="2 3">
    <name type="scientific">Janthinobacterium agaricidamnosum</name>
    <dbReference type="NCBI Taxonomy" id="55508"/>
    <lineage>
        <taxon>Bacteria</taxon>
        <taxon>Pseudomonadati</taxon>
        <taxon>Pseudomonadota</taxon>
        <taxon>Betaproteobacteria</taxon>
        <taxon>Burkholderiales</taxon>
        <taxon>Oxalobacteraceae</taxon>
        <taxon>Janthinobacterium</taxon>
    </lineage>
</organism>
<dbReference type="NCBIfam" id="TIGR00278">
    <property type="entry name" value="membrane protein insertion efficiency factor YidD"/>
    <property type="match status" value="1"/>
</dbReference>
<evidence type="ECO:0000313" key="3">
    <source>
        <dbReference type="Proteomes" id="UP000279594"/>
    </source>
</evidence>